<dbReference type="GO" id="GO:0019752">
    <property type="term" value="P:carboxylic acid metabolic process"/>
    <property type="evidence" value="ECO:0007669"/>
    <property type="project" value="InterPro"/>
</dbReference>
<dbReference type="GO" id="GO:0008117">
    <property type="term" value="F:sphinganine-1-phosphate aldolase activity"/>
    <property type="evidence" value="ECO:0007669"/>
    <property type="project" value="UniProtKB-EC"/>
</dbReference>
<dbReference type="InterPro" id="IPR002129">
    <property type="entry name" value="PyrdxlP-dep_de-COase"/>
</dbReference>
<dbReference type="InterPro" id="IPR050477">
    <property type="entry name" value="GrpII_AminoAcid_Decarb"/>
</dbReference>
<sequence length="548" mass="59474">MSTLVSRAHTLALAFSPLGRSSWQNFTNAVVIYLILTRTVKAGRHLRARGVVQTIRDVYKWVLQEAILLALRFPSAKKKVEAELGKARLDIEKKMVPQGPGVSRHLSLPPQGHDFEWILAEMAKMDEQSEHAHWNEGKVSGAVYHGGEDLQKVIVAAFDRYCVSNPLHPDVFPAVRKMEAEIVAMVLKMYNNPNGAGCTTSGGTESIVMAVKTYRDWARATKGITEPEIVIPITAHAAFDKGAAYMGIKVHTIPVHPETRQVDIKRVKRAINPNTIMLVGSAINFPDGCQDDIVALGQLASKYNIGLHVDCCLGSFIMPFLAEAGFPVRPFDFTVKGVTSISCDTHKYGFAPKGNSVIMYKDAALRRFQYYVNPDWVGGVYASPSIAGSRPGALIAGTWATLQYMGHNGYLESCKSIVGAAKTIAHRIRTEIPELRVLGDPPASVVAFAVAHGLELNVLEVGDAMSQKGWHLNAISNPAAVHIACTRLTVPVVDNLIADLKDAVREAKLAPSGKGTMVMLYGLGKSSPVGSTMVGHIAEAFLDTLYKA</sequence>
<dbReference type="Gene3D" id="3.90.1150.10">
    <property type="entry name" value="Aspartate Aminotransferase, domain 1"/>
    <property type="match status" value="1"/>
</dbReference>
<evidence type="ECO:0000256" key="17">
    <source>
        <dbReference type="RuleBase" id="RU000382"/>
    </source>
</evidence>
<evidence type="ECO:0000256" key="10">
    <source>
        <dbReference type="ARBA" id="ARBA00023098"/>
    </source>
</evidence>
<evidence type="ECO:0000256" key="8">
    <source>
        <dbReference type="ARBA" id="ARBA00022919"/>
    </source>
</evidence>
<keyword evidence="6" id="KW-0256">Endoplasmic reticulum</keyword>
<feature type="modified residue" description="N6-(pyridoxal phosphate)lysine" evidence="16">
    <location>
        <position position="347"/>
    </location>
</feature>
<comment type="cofactor">
    <cofactor evidence="1 16 17">
        <name>pyridoxal 5'-phosphate</name>
        <dbReference type="ChEBI" id="CHEBI:597326"/>
    </cofactor>
</comment>
<dbReference type="SUPFAM" id="SSF53383">
    <property type="entry name" value="PLP-dependent transferases"/>
    <property type="match status" value="1"/>
</dbReference>
<evidence type="ECO:0000256" key="6">
    <source>
        <dbReference type="ARBA" id="ARBA00022824"/>
    </source>
</evidence>
<keyword evidence="8" id="KW-0746">Sphingolipid metabolism</keyword>
<evidence type="ECO:0000256" key="15">
    <source>
        <dbReference type="ARBA" id="ARBA00042568"/>
    </source>
</evidence>
<evidence type="ECO:0000256" key="4">
    <source>
        <dbReference type="ARBA" id="ARBA00004991"/>
    </source>
</evidence>
<keyword evidence="7 16" id="KW-0663">Pyridoxal phosphate</keyword>
<evidence type="ECO:0000256" key="14">
    <source>
        <dbReference type="ARBA" id="ARBA00038965"/>
    </source>
</evidence>
<dbReference type="FunFam" id="3.40.640.10:FF:000020">
    <property type="entry name" value="sphingosine-1-phosphate lyase 1"/>
    <property type="match status" value="1"/>
</dbReference>
<evidence type="ECO:0000256" key="13">
    <source>
        <dbReference type="ARBA" id="ARBA00038302"/>
    </source>
</evidence>
<dbReference type="Proteomes" id="UP000256964">
    <property type="component" value="Unassembled WGS sequence"/>
</dbReference>
<dbReference type="InterPro" id="IPR015421">
    <property type="entry name" value="PyrdxlP-dep_Trfase_major"/>
</dbReference>
<comment type="pathway">
    <text evidence="3">Lipid metabolism; sphingolipid metabolism.</text>
</comment>
<evidence type="ECO:0000256" key="3">
    <source>
        <dbReference type="ARBA" id="ARBA00004760"/>
    </source>
</evidence>
<dbReference type="GO" id="GO:0005789">
    <property type="term" value="C:endoplasmic reticulum membrane"/>
    <property type="evidence" value="ECO:0007669"/>
    <property type="project" value="UniProtKB-SubCell"/>
</dbReference>
<dbReference type="GO" id="GO:0030170">
    <property type="term" value="F:pyridoxal phosphate binding"/>
    <property type="evidence" value="ECO:0007669"/>
    <property type="project" value="InterPro"/>
</dbReference>
<name>A0A371D5P6_9APHY</name>
<evidence type="ECO:0000256" key="5">
    <source>
        <dbReference type="ARBA" id="ARBA00022692"/>
    </source>
</evidence>
<keyword evidence="11" id="KW-0472">Membrane</keyword>
<dbReference type="GO" id="GO:0030149">
    <property type="term" value="P:sphingolipid catabolic process"/>
    <property type="evidence" value="ECO:0007669"/>
    <property type="project" value="TreeGrafter"/>
</dbReference>
<dbReference type="EMBL" id="KZ857415">
    <property type="protein sequence ID" value="RDX47855.1"/>
    <property type="molecule type" value="Genomic_DNA"/>
</dbReference>
<dbReference type="Gene3D" id="6.10.140.2150">
    <property type="match status" value="1"/>
</dbReference>
<comment type="similarity">
    <text evidence="13">Belongs to the group II decarboxylase family. Sphingosine-1-phosphate lyase subfamily.</text>
</comment>
<evidence type="ECO:0000256" key="16">
    <source>
        <dbReference type="PIRSR" id="PIRSR602129-50"/>
    </source>
</evidence>
<reference evidence="18 19" key="1">
    <citation type="journal article" date="2018" name="Biotechnol. Biofuels">
        <title>Integrative visual omics of the white-rot fungus Polyporus brumalis exposes the biotechnological potential of its oxidative enzymes for delignifying raw plant biomass.</title>
        <authorList>
            <person name="Miyauchi S."/>
            <person name="Rancon A."/>
            <person name="Drula E."/>
            <person name="Hage H."/>
            <person name="Chaduli D."/>
            <person name="Favel A."/>
            <person name="Grisel S."/>
            <person name="Henrissat B."/>
            <person name="Herpoel-Gimbert I."/>
            <person name="Ruiz-Duenas F.J."/>
            <person name="Chevret D."/>
            <person name="Hainaut M."/>
            <person name="Lin J."/>
            <person name="Wang M."/>
            <person name="Pangilinan J."/>
            <person name="Lipzen A."/>
            <person name="Lesage-Meessen L."/>
            <person name="Navarro D."/>
            <person name="Riley R."/>
            <person name="Grigoriev I.V."/>
            <person name="Zhou S."/>
            <person name="Raouche S."/>
            <person name="Rosso M.N."/>
        </authorList>
    </citation>
    <scope>NUCLEOTIDE SEQUENCE [LARGE SCALE GENOMIC DNA]</scope>
    <source>
        <strain evidence="18 19">BRFM 1820</strain>
    </source>
</reference>
<gene>
    <name evidence="18" type="ORF">OH76DRAFT_1441081</name>
</gene>
<evidence type="ECO:0000256" key="9">
    <source>
        <dbReference type="ARBA" id="ARBA00022989"/>
    </source>
</evidence>
<evidence type="ECO:0000256" key="2">
    <source>
        <dbReference type="ARBA" id="ARBA00004389"/>
    </source>
</evidence>
<evidence type="ECO:0000313" key="18">
    <source>
        <dbReference type="EMBL" id="RDX47855.1"/>
    </source>
</evidence>
<comment type="subcellular location">
    <subcellularLocation>
        <location evidence="2">Endoplasmic reticulum membrane</location>
        <topology evidence="2">Single-pass membrane protein</topology>
    </subcellularLocation>
</comment>
<evidence type="ECO:0000313" key="19">
    <source>
        <dbReference type="Proteomes" id="UP000256964"/>
    </source>
</evidence>
<organism evidence="18 19">
    <name type="scientific">Lentinus brumalis</name>
    <dbReference type="NCBI Taxonomy" id="2498619"/>
    <lineage>
        <taxon>Eukaryota</taxon>
        <taxon>Fungi</taxon>
        <taxon>Dikarya</taxon>
        <taxon>Basidiomycota</taxon>
        <taxon>Agaricomycotina</taxon>
        <taxon>Agaricomycetes</taxon>
        <taxon>Polyporales</taxon>
        <taxon>Polyporaceae</taxon>
        <taxon>Lentinus</taxon>
    </lineage>
</organism>
<proteinExistence type="inferred from homology"/>
<dbReference type="OrthoDB" id="10254570at2759"/>
<dbReference type="PANTHER" id="PTHR42735">
    <property type="match status" value="1"/>
</dbReference>
<dbReference type="AlphaFoldDB" id="A0A371D5P6"/>
<evidence type="ECO:0000256" key="11">
    <source>
        <dbReference type="ARBA" id="ARBA00023136"/>
    </source>
</evidence>
<accession>A0A371D5P6</accession>
<dbReference type="STRING" id="139420.A0A371D5P6"/>
<keyword evidence="5" id="KW-0812">Transmembrane</keyword>
<dbReference type="PANTHER" id="PTHR42735:SF6">
    <property type="entry name" value="SPHINGOSINE-1-PHOSPHATE LYASE 1"/>
    <property type="match status" value="1"/>
</dbReference>
<keyword evidence="10" id="KW-0443">Lipid metabolism</keyword>
<dbReference type="InterPro" id="IPR015422">
    <property type="entry name" value="PyrdxlP-dep_Trfase_small"/>
</dbReference>
<dbReference type="Pfam" id="PF00282">
    <property type="entry name" value="Pyridoxal_deC"/>
    <property type="match status" value="1"/>
</dbReference>
<keyword evidence="19" id="KW-1185">Reference proteome</keyword>
<comment type="pathway">
    <text evidence="4">Sphingolipid metabolism.</text>
</comment>
<evidence type="ECO:0000256" key="7">
    <source>
        <dbReference type="ARBA" id="ARBA00022898"/>
    </source>
</evidence>
<dbReference type="GO" id="GO:0016740">
    <property type="term" value="F:transferase activity"/>
    <property type="evidence" value="ECO:0007669"/>
    <property type="project" value="UniProtKB-KW"/>
</dbReference>
<evidence type="ECO:0000256" key="12">
    <source>
        <dbReference type="ARBA" id="ARBA00023239"/>
    </source>
</evidence>
<keyword evidence="9" id="KW-1133">Transmembrane helix</keyword>
<keyword evidence="12 17" id="KW-0456">Lyase</keyword>
<dbReference type="EC" id="4.1.2.27" evidence="14"/>
<keyword evidence="18" id="KW-0808">Transferase</keyword>
<dbReference type="Gene3D" id="3.40.640.10">
    <property type="entry name" value="Type I PLP-dependent aspartate aminotransferase-like (Major domain)"/>
    <property type="match status" value="1"/>
</dbReference>
<protein>
    <recommendedName>
        <fullName evidence="14">sphinganine-1-phosphate aldolase</fullName>
        <ecNumber evidence="14">4.1.2.27</ecNumber>
    </recommendedName>
    <alternativeName>
        <fullName evidence="15">Sphingosine-1-phosphate aldolase</fullName>
    </alternativeName>
</protein>
<dbReference type="InterPro" id="IPR015424">
    <property type="entry name" value="PyrdxlP-dep_Trfase"/>
</dbReference>
<evidence type="ECO:0000256" key="1">
    <source>
        <dbReference type="ARBA" id="ARBA00001933"/>
    </source>
</evidence>